<comment type="subcellular location">
    <subcellularLocation>
        <location evidence="1">Membrane</location>
        <topology evidence="1">Multi-pass membrane protein</topology>
    </subcellularLocation>
</comment>
<keyword evidence="7" id="KW-1185">Reference proteome</keyword>
<dbReference type="AlphaFoldDB" id="A0A1V9YQ48"/>
<sequence>MTLSTLSTALLWVNLTALAFIAVLFFCNYERHARNVRDPYSQTITVRLALVCFVSGIGYFIDFCCQLGHLDDTTSEIQEAIDDGISGALEGVVLLSFFTLVVLQAGGTDATVTRFAEAIYAGRDNAVAVAQATYNRYRRSLLAFAVLRPLFSVALALLSTEENPEKLIRVVLAIANVGLLVAAMVALVRTLVAVKETIPASFLATRKLIVVKLLLVLSTLQWTIYTYVDDDATEKSHLKVYWTVCLVEVLLLSIAYYAVSSPETFSEMATPTVRLFCLWDAMQHPIPVYKAFEPYHAMPTTPASVV</sequence>
<evidence type="ECO:0000256" key="1">
    <source>
        <dbReference type="ARBA" id="ARBA00004141"/>
    </source>
</evidence>
<evidence type="ECO:0008006" key="8">
    <source>
        <dbReference type="Google" id="ProtNLM"/>
    </source>
</evidence>
<evidence type="ECO:0000313" key="7">
    <source>
        <dbReference type="Proteomes" id="UP000243579"/>
    </source>
</evidence>
<evidence type="ECO:0000256" key="3">
    <source>
        <dbReference type="ARBA" id="ARBA00022989"/>
    </source>
</evidence>
<comment type="caution">
    <text evidence="6">The sequence shown here is derived from an EMBL/GenBank/DDBJ whole genome shotgun (WGS) entry which is preliminary data.</text>
</comment>
<dbReference type="EMBL" id="JNBR01001420">
    <property type="protein sequence ID" value="OQR87868.1"/>
    <property type="molecule type" value="Genomic_DNA"/>
</dbReference>
<feature type="transmembrane region" description="Helical" evidence="5">
    <location>
        <begin position="141"/>
        <end position="158"/>
    </location>
</feature>
<reference evidence="6 7" key="1">
    <citation type="journal article" date="2014" name="Genome Biol. Evol.">
        <title>The secreted proteins of Achlya hypogyna and Thraustotheca clavata identify the ancestral oomycete secretome and reveal gene acquisitions by horizontal gene transfer.</title>
        <authorList>
            <person name="Misner I."/>
            <person name="Blouin N."/>
            <person name="Leonard G."/>
            <person name="Richards T.A."/>
            <person name="Lane C.E."/>
        </authorList>
    </citation>
    <scope>NUCLEOTIDE SEQUENCE [LARGE SCALE GENOMIC DNA]</scope>
    <source>
        <strain evidence="6 7">ATCC 48635</strain>
    </source>
</reference>
<keyword evidence="2 5" id="KW-0812">Transmembrane</keyword>
<feature type="transmembrane region" description="Helical" evidence="5">
    <location>
        <begin position="84"/>
        <end position="105"/>
    </location>
</feature>
<dbReference type="SMART" id="SM01417">
    <property type="entry name" value="Solute_trans_a"/>
    <property type="match status" value="1"/>
</dbReference>
<dbReference type="InterPro" id="IPR005178">
    <property type="entry name" value="Ostalpha/TMEM184C"/>
</dbReference>
<evidence type="ECO:0000313" key="6">
    <source>
        <dbReference type="EMBL" id="OQR87868.1"/>
    </source>
</evidence>
<dbReference type="Proteomes" id="UP000243579">
    <property type="component" value="Unassembled WGS sequence"/>
</dbReference>
<accession>A0A1V9YQ48</accession>
<feature type="transmembrane region" description="Helical" evidence="5">
    <location>
        <begin position="240"/>
        <end position="259"/>
    </location>
</feature>
<keyword evidence="3 5" id="KW-1133">Transmembrane helix</keyword>
<feature type="transmembrane region" description="Helical" evidence="5">
    <location>
        <begin position="209"/>
        <end position="228"/>
    </location>
</feature>
<evidence type="ECO:0000256" key="2">
    <source>
        <dbReference type="ARBA" id="ARBA00022692"/>
    </source>
</evidence>
<dbReference type="OrthoDB" id="76933at2759"/>
<evidence type="ECO:0000256" key="4">
    <source>
        <dbReference type="ARBA" id="ARBA00023136"/>
    </source>
</evidence>
<keyword evidence="4 5" id="KW-0472">Membrane</keyword>
<feature type="transmembrane region" description="Helical" evidence="5">
    <location>
        <begin position="170"/>
        <end position="188"/>
    </location>
</feature>
<feature type="transmembrane region" description="Helical" evidence="5">
    <location>
        <begin position="6"/>
        <end position="27"/>
    </location>
</feature>
<evidence type="ECO:0000256" key="5">
    <source>
        <dbReference type="SAM" id="Phobius"/>
    </source>
</evidence>
<feature type="transmembrane region" description="Helical" evidence="5">
    <location>
        <begin position="48"/>
        <end position="69"/>
    </location>
</feature>
<gene>
    <name evidence="6" type="ORF">ACHHYP_07931</name>
</gene>
<protein>
    <recommendedName>
        <fullName evidence="8">Transmembrane protein</fullName>
    </recommendedName>
</protein>
<proteinExistence type="predicted"/>
<organism evidence="6 7">
    <name type="scientific">Achlya hypogyna</name>
    <name type="common">Oomycete</name>
    <name type="synonym">Protoachlya hypogyna</name>
    <dbReference type="NCBI Taxonomy" id="1202772"/>
    <lineage>
        <taxon>Eukaryota</taxon>
        <taxon>Sar</taxon>
        <taxon>Stramenopiles</taxon>
        <taxon>Oomycota</taxon>
        <taxon>Saprolegniomycetes</taxon>
        <taxon>Saprolegniales</taxon>
        <taxon>Achlyaceae</taxon>
        <taxon>Achlya</taxon>
    </lineage>
</organism>
<dbReference type="GO" id="GO:0016020">
    <property type="term" value="C:membrane"/>
    <property type="evidence" value="ECO:0007669"/>
    <property type="project" value="UniProtKB-SubCell"/>
</dbReference>
<name>A0A1V9YQ48_ACHHY</name>
<dbReference type="Pfam" id="PF03619">
    <property type="entry name" value="Solute_trans_a"/>
    <property type="match status" value="1"/>
</dbReference>